<evidence type="ECO:0000256" key="1">
    <source>
        <dbReference type="ARBA" id="ARBA00004123"/>
    </source>
</evidence>
<evidence type="ECO:0000256" key="5">
    <source>
        <dbReference type="ARBA" id="ARBA00023242"/>
    </source>
</evidence>
<evidence type="ECO:0000256" key="6">
    <source>
        <dbReference type="SAM" id="MobiDB-lite"/>
    </source>
</evidence>
<comment type="similarity">
    <text evidence="2">Belongs to the Mediator complex subunit 27 family.</text>
</comment>
<protein>
    <submittedName>
        <fullName evidence="7">Uncharacterized protein</fullName>
    </submittedName>
</protein>
<evidence type="ECO:0000256" key="2">
    <source>
        <dbReference type="ARBA" id="ARBA00008048"/>
    </source>
</evidence>
<dbReference type="Pfam" id="PF11571">
    <property type="entry name" value="Med27"/>
    <property type="match status" value="1"/>
</dbReference>
<feature type="non-terminal residue" evidence="7">
    <location>
        <position position="256"/>
    </location>
</feature>
<gene>
    <name evidence="7" type="ORF">T440DRAFT_355142</name>
</gene>
<dbReference type="AlphaFoldDB" id="A0A6A7BC59"/>
<dbReference type="Proteomes" id="UP000799423">
    <property type="component" value="Unassembled WGS sequence"/>
</dbReference>
<feature type="region of interest" description="Disordered" evidence="6">
    <location>
        <begin position="97"/>
        <end position="136"/>
    </location>
</feature>
<keyword evidence="4" id="KW-0804">Transcription</keyword>
<keyword evidence="5" id="KW-0539">Nucleus</keyword>
<name>A0A6A7BC59_9PLEO</name>
<keyword evidence="3" id="KW-0805">Transcription regulation</keyword>
<evidence type="ECO:0000313" key="7">
    <source>
        <dbReference type="EMBL" id="KAF2852852.1"/>
    </source>
</evidence>
<dbReference type="EMBL" id="MU006297">
    <property type="protein sequence ID" value="KAF2852852.1"/>
    <property type="molecule type" value="Genomic_DNA"/>
</dbReference>
<evidence type="ECO:0000256" key="3">
    <source>
        <dbReference type="ARBA" id="ARBA00023015"/>
    </source>
</evidence>
<comment type="subcellular location">
    <subcellularLocation>
        <location evidence="1">Nucleus</location>
    </subcellularLocation>
</comment>
<dbReference type="OrthoDB" id="5326237at2759"/>
<evidence type="ECO:0000256" key="4">
    <source>
        <dbReference type="ARBA" id="ARBA00023163"/>
    </source>
</evidence>
<proteinExistence type="inferred from homology"/>
<keyword evidence="8" id="KW-1185">Reference proteome</keyword>
<dbReference type="InterPro" id="IPR021627">
    <property type="entry name" value="Mediator_Med27"/>
</dbReference>
<reference evidence="7" key="1">
    <citation type="submission" date="2020-01" db="EMBL/GenBank/DDBJ databases">
        <authorList>
            <consortium name="DOE Joint Genome Institute"/>
            <person name="Haridas S."/>
            <person name="Albert R."/>
            <person name="Binder M."/>
            <person name="Bloem J."/>
            <person name="Labutti K."/>
            <person name="Salamov A."/>
            <person name="Andreopoulos B."/>
            <person name="Baker S.E."/>
            <person name="Barry K."/>
            <person name="Bills G."/>
            <person name="Bluhm B.H."/>
            <person name="Cannon C."/>
            <person name="Castanera R."/>
            <person name="Culley D.E."/>
            <person name="Daum C."/>
            <person name="Ezra D."/>
            <person name="Gonzalez J.B."/>
            <person name="Henrissat B."/>
            <person name="Kuo A."/>
            <person name="Liang C."/>
            <person name="Lipzen A."/>
            <person name="Lutzoni F."/>
            <person name="Magnuson J."/>
            <person name="Mondo S."/>
            <person name="Nolan M."/>
            <person name="Ohm R."/>
            <person name="Pangilinan J."/>
            <person name="Park H.-J."/>
            <person name="Ramirez L."/>
            <person name="Alfaro M."/>
            <person name="Sun H."/>
            <person name="Tritt A."/>
            <person name="Yoshinaga Y."/>
            <person name="Zwiers L.-H."/>
            <person name="Turgeon B.G."/>
            <person name="Goodwin S.B."/>
            <person name="Spatafora J.W."/>
            <person name="Crous P.W."/>
            <person name="Grigoriev I.V."/>
        </authorList>
    </citation>
    <scope>NUCLEOTIDE SEQUENCE</scope>
    <source>
        <strain evidence="7">IPT5</strain>
    </source>
</reference>
<dbReference type="GO" id="GO:0016592">
    <property type="term" value="C:mediator complex"/>
    <property type="evidence" value="ECO:0007669"/>
    <property type="project" value="InterPro"/>
</dbReference>
<sequence length="256" mass="28675">MSVADDAGQPGAGWDEAQCTSALAQLERLQAQIDDLRLAIPRIVEPFHQPFTSTTFKLYAQGALSSQNGIKDLSEQWKSLENQNTFEHVRKSYASSSDLSASALTPPHGWRERERNKTDSIPNGHDESVEDTGANLNNEDVSRIVVEFQKQHPDIQVNIQDDNQNIFIQLISNSTKLQFAILVERDTDGRHKLTSDCLGQKEPFRAITRCIASRPKANDLEHLLDMIAAYKTVKPTICAKCARPLDHTMLLPTARR</sequence>
<accession>A0A6A7BC59</accession>
<evidence type="ECO:0000313" key="8">
    <source>
        <dbReference type="Proteomes" id="UP000799423"/>
    </source>
</evidence>
<organism evidence="7 8">
    <name type="scientific">Plenodomus tracheiphilus IPT5</name>
    <dbReference type="NCBI Taxonomy" id="1408161"/>
    <lineage>
        <taxon>Eukaryota</taxon>
        <taxon>Fungi</taxon>
        <taxon>Dikarya</taxon>
        <taxon>Ascomycota</taxon>
        <taxon>Pezizomycotina</taxon>
        <taxon>Dothideomycetes</taxon>
        <taxon>Pleosporomycetidae</taxon>
        <taxon>Pleosporales</taxon>
        <taxon>Pleosporineae</taxon>
        <taxon>Leptosphaeriaceae</taxon>
        <taxon>Plenodomus</taxon>
    </lineage>
</organism>
<feature type="compositionally biased region" description="Basic and acidic residues" evidence="6">
    <location>
        <begin position="109"/>
        <end position="118"/>
    </location>
</feature>